<dbReference type="GO" id="GO:0006631">
    <property type="term" value="P:fatty acid metabolic process"/>
    <property type="evidence" value="ECO:0007669"/>
    <property type="project" value="TreeGrafter"/>
</dbReference>
<feature type="domain" description="AMP-dependent synthetase/ligase" evidence="3">
    <location>
        <begin position="21"/>
        <end position="366"/>
    </location>
</feature>
<dbReference type="PATRIC" id="fig|1328313.3.peg.2528"/>
<protein>
    <submittedName>
        <fullName evidence="4">Acyl-CoA synthetase</fullName>
    </submittedName>
</protein>
<reference evidence="4 5" key="1">
    <citation type="journal article" date="2014" name="Genome Announc.">
        <title>Draft Genome Sequence of the Agar-Degrading Bacterium Catenovulum sp. Strain DS-2, Isolated from Intestines of Haliotis diversicolor.</title>
        <authorList>
            <person name="Shan D."/>
            <person name="Li X."/>
            <person name="Gu Z."/>
            <person name="Wei G."/>
            <person name="Gao Z."/>
            <person name="Shao Z."/>
        </authorList>
    </citation>
    <scope>NUCLEOTIDE SEQUENCE [LARGE SCALE GENOMIC DNA]</scope>
    <source>
        <strain evidence="4 5">DS-2</strain>
    </source>
</reference>
<gene>
    <name evidence="4" type="ORF">DS2_12373</name>
</gene>
<evidence type="ECO:0000259" key="3">
    <source>
        <dbReference type="Pfam" id="PF00501"/>
    </source>
</evidence>
<evidence type="ECO:0000313" key="5">
    <source>
        <dbReference type="Proteomes" id="UP000019276"/>
    </source>
</evidence>
<organism evidence="4 5">
    <name type="scientific">Catenovulum agarivorans DS-2</name>
    <dbReference type="NCBI Taxonomy" id="1328313"/>
    <lineage>
        <taxon>Bacteria</taxon>
        <taxon>Pseudomonadati</taxon>
        <taxon>Pseudomonadota</taxon>
        <taxon>Gammaproteobacteria</taxon>
        <taxon>Alteromonadales</taxon>
        <taxon>Alteromonadaceae</taxon>
        <taxon>Catenovulum</taxon>
    </lineage>
</organism>
<dbReference type="eggNOG" id="COG0318">
    <property type="taxonomic scope" value="Bacteria"/>
</dbReference>
<dbReference type="InterPro" id="IPR042099">
    <property type="entry name" value="ANL_N_sf"/>
</dbReference>
<dbReference type="InterPro" id="IPR000873">
    <property type="entry name" value="AMP-dep_synth/lig_dom"/>
</dbReference>
<dbReference type="GO" id="GO:0031956">
    <property type="term" value="F:medium-chain fatty acid-CoA ligase activity"/>
    <property type="evidence" value="ECO:0007669"/>
    <property type="project" value="TreeGrafter"/>
</dbReference>
<name>W7QKJ2_9ALTE</name>
<keyword evidence="2" id="KW-0436">Ligase</keyword>
<evidence type="ECO:0000256" key="1">
    <source>
        <dbReference type="ARBA" id="ARBA00006432"/>
    </source>
</evidence>
<dbReference type="Gene3D" id="3.30.300.30">
    <property type="match status" value="1"/>
</dbReference>
<dbReference type="STRING" id="1328313.DS2_12373"/>
<dbReference type="OrthoDB" id="9803968at2"/>
<comment type="caution">
    <text evidence="4">The sequence shown here is derived from an EMBL/GenBank/DDBJ whole genome shotgun (WGS) entry which is preliminary data.</text>
</comment>
<keyword evidence="5" id="KW-1185">Reference proteome</keyword>
<dbReference type="PANTHER" id="PTHR43201">
    <property type="entry name" value="ACYL-COA SYNTHETASE"/>
    <property type="match status" value="1"/>
</dbReference>
<dbReference type="SUPFAM" id="SSF56801">
    <property type="entry name" value="Acetyl-CoA synthetase-like"/>
    <property type="match status" value="1"/>
</dbReference>
<accession>W7QKJ2</accession>
<dbReference type="Gene3D" id="3.40.50.12780">
    <property type="entry name" value="N-terminal domain of ligase-like"/>
    <property type="match status" value="1"/>
</dbReference>
<dbReference type="EMBL" id="ARZY01000023">
    <property type="protein sequence ID" value="EWH09477.1"/>
    <property type="molecule type" value="Genomic_DNA"/>
</dbReference>
<dbReference type="InterPro" id="IPR045851">
    <property type="entry name" value="AMP-bd_C_sf"/>
</dbReference>
<dbReference type="Pfam" id="PF00501">
    <property type="entry name" value="AMP-binding"/>
    <property type="match status" value="1"/>
</dbReference>
<dbReference type="Proteomes" id="UP000019276">
    <property type="component" value="Unassembled WGS sequence"/>
</dbReference>
<dbReference type="PANTHER" id="PTHR43201:SF5">
    <property type="entry name" value="MEDIUM-CHAIN ACYL-COA LIGASE ACSF2, MITOCHONDRIAL"/>
    <property type="match status" value="1"/>
</dbReference>
<sequence>MHFYSYQYIQQIAQNTTSQIIDGETGVQLNYTEFDKTVRQVETVFQLLFEQHGKCLIAIESDNSLNCLVVYFALLRSQHCLLLLESGQDKLKQQQIVQNYQINLLLDTSLTNSLLTALAEAHSTAQRLIQQLPLKFLPAQTIHPDIKLLLTTSGSTGSCKYVKLTADNLQANCQSICQYLQLTANDSVVTTLPMFYSFGLSVIHTHIASGSQLVLSNSTPMDKNLWALFKQYQPTCLYGVPFFYQMLLRLGLKRLPLQSVRLFAQAGGRLDNALILQLHEYIQQQNDGSCHKQLFIMYGQTEATARMAYLQPDKLPEKVGYIGQAIRGGEFKLVNDLADHADNQDSSTQTTQTGELYYRGGNVSLGLAHNRQMLEQVEKTEWLATGDLAECDAEGDYKITGRLKRFIKIVGKRINLDEVEAWLSQSDLARNLAEHAQILASGDDDKLVLVVTGKLAANHSEQIQQQLIQHASELLSVHASYLQAAYIEQPPLTANNKVDYTKLKQQVLYAN</sequence>
<proteinExistence type="inferred from homology"/>
<evidence type="ECO:0000313" key="4">
    <source>
        <dbReference type="EMBL" id="EWH09477.1"/>
    </source>
</evidence>
<dbReference type="AlphaFoldDB" id="W7QKJ2"/>
<dbReference type="RefSeq" id="WP_051479842.1">
    <property type="nucleotide sequence ID" value="NZ_ARZY01000023.1"/>
</dbReference>
<comment type="similarity">
    <text evidence="1">Belongs to the ATP-dependent AMP-binding enzyme family.</text>
</comment>
<evidence type="ECO:0000256" key="2">
    <source>
        <dbReference type="ARBA" id="ARBA00022598"/>
    </source>
</evidence>